<evidence type="ECO:0000313" key="8">
    <source>
        <dbReference type="Proteomes" id="UP000318384"/>
    </source>
</evidence>
<dbReference type="EMBL" id="CP037422">
    <property type="protein sequence ID" value="QDU08705.1"/>
    <property type="molecule type" value="Genomic_DNA"/>
</dbReference>
<dbReference type="SUPFAM" id="SSF88946">
    <property type="entry name" value="Sigma2 domain of RNA polymerase sigma factors"/>
    <property type="match status" value="1"/>
</dbReference>
<organism evidence="7 8">
    <name type="scientific">Gimesia aquarii</name>
    <dbReference type="NCBI Taxonomy" id="2527964"/>
    <lineage>
        <taxon>Bacteria</taxon>
        <taxon>Pseudomonadati</taxon>
        <taxon>Planctomycetota</taxon>
        <taxon>Planctomycetia</taxon>
        <taxon>Planctomycetales</taxon>
        <taxon>Planctomycetaceae</taxon>
        <taxon>Gimesia</taxon>
    </lineage>
</organism>
<dbReference type="Gene3D" id="1.10.1740.10">
    <property type="match status" value="1"/>
</dbReference>
<evidence type="ECO:0000313" key="7">
    <source>
        <dbReference type="EMBL" id="QDU08705.1"/>
    </source>
</evidence>
<dbReference type="Pfam" id="PF07638">
    <property type="entry name" value="Sigma70_ECF"/>
    <property type="match status" value="1"/>
</dbReference>
<name>A0A517WTV1_9PLAN</name>
<dbReference type="InterPro" id="IPR036388">
    <property type="entry name" value="WH-like_DNA-bd_sf"/>
</dbReference>
<dbReference type="RefSeq" id="WP_145173815.1">
    <property type="nucleotide sequence ID" value="NZ_CP037422.1"/>
</dbReference>
<evidence type="ECO:0000256" key="1">
    <source>
        <dbReference type="ARBA" id="ARBA00010641"/>
    </source>
</evidence>
<keyword evidence="8" id="KW-1185">Reference proteome</keyword>
<dbReference type="Proteomes" id="UP000318384">
    <property type="component" value="Chromosome"/>
</dbReference>
<dbReference type="PANTHER" id="PTHR43133:SF8">
    <property type="entry name" value="RNA POLYMERASE SIGMA FACTOR HI_1459-RELATED"/>
    <property type="match status" value="1"/>
</dbReference>
<proteinExistence type="inferred from homology"/>
<dbReference type="OrthoDB" id="291381at2"/>
<keyword evidence="5" id="KW-0804">Transcription</keyword>
<protein>
    <submittedName>
        <fullName evidence="7">RNA polymerase sigma factor</fullName>
    </submittedName>
</protein>
<dbReference type="SUPFAM" id="SSF88659">
    <property type="entry name" value="Sigma3 and sigma4 domains of RNA polymerase sigma factors"/>
    <property type="match status" value="1"/>
</dbReference>
<evidence type="ECO:0000256" key="3">
    <source>
        <dbReference type="ARBA" id="ARBA00023082"/>
    </source>
</evidence>
<keyword evidence="2" id="KW-0805">Transcription regulation</keyword>
<dbReference type="PANTHER" id="PTHR43133">
    <property type="entry name" value="RNA POLYMERASE ECF-TYPE SIGMA FACTO"/>
    <property type="match status" value="1"/>
</dbReference>
<dbReference type="GO" id="GO:0006352">
    <property type="term" value="P:DNA-templated transcription initiation"/>
    <property type="evidence" value="ECO:0007669"/>
    <property type="project" value="InterPro"/>
</dbReference>
<dbReference type="InterPro" id="IPR039425">
    <property type="entry name" value="RNA_pol_sigma-70-like"/>
</dbReference>
<comment type="similarity">
    <text evidence="1">Belongs to the sigma-70 factor family. ECF subfamily.</text>
</comment>
<dbReference type="InterPro" id="IPR053812">
    <property type="entry name" value="HTH_Sigma70_ECF-like"/>
</dbReference>
<dbReference type="InterPro" id="IPR013324">
    <property type="entry name" value="RNA_pol_sigma_r3/r4-like"/>
</dbReference>
<keyword evidence="3" id="KW-0731">Sigma factor</keyword>
<feature type="domain" description="RNA polymerase sigma-70 ECF-like HTH" evidence="6">
    <location>
        <begin position="9"/>
        <end position="199"/>
    </location>
</feature>
<dbReference type="Gene3D" id="1.10.10.10">
    <property type="entry name" value="Winged helix-like DNA-binding domain superfamily/Winged helix DNA-binding domain"/>
    <property type="match status" value="1"/>
</dbReference>
<evidence type="ECO:0000256" key="4">
    <source>
        <dbReference type="ARBA" id="ARBA00023125"/>
    </source>
</evidence>
<accession>A0A517WTV1</accession>
<evidence type="ECO:0000256" key="5">
    <source>
        <dbReference type="ARBA" id="ARBA00023163"/>
    </source>
</evidence>
<keyword evidence="4" id="KW-0238">DNA-binding</keyword>
<dbReference type="GO" id="GO:0003677">
    <property type="term" value="F:DNA binding"/>
    <property type="evidence" value="ECO:0007669"/>
    <property type="project" value="UniProtKB-KW"/>
</dbReference>
<evidence type="ECO:0000256" key="2">
    <source>
        <dbReference type="ARBA" id="ARBA00023015"/>
    </source>
</evidence>
<dbReference type="GO" id="GO:0016987">
    <property type="term" value="F:sigma factor activity"/>
    <property type="evidence" value="ECO:0007669"/>
    <property type="project" value="UniProtKB-KW"/>
</dbReference>
<dbReference type="AlphaFoldDB" id="A0A517WTV1"/>
<reference evidence="7 8" key="1">
    <citation type="submission" date="2019-03" db="EMBL/GenBank/DDBJ databases">
        <title>Deep-cultivation of Planctomycetes and their phenomic and genomic characterization uncovers novel biology.</title>
        <authorList>
            <person name="Wiegand S."/>
            <person name="Jogler M."/>
            <person name="Boedeker C."/>
            <person name="Pinto D."/>
            <person name="Vollmers J."/>
            <person name="Rivas-Marin E."/>
            <person name="Kohn T."/>
            <person name="Peeters S.H."/>
            <person name="Heuer A."/>
            <person name="Rast P."/>
            <person name="Oberbeckmann S."/>
            <person name="Bunk B."/>
            <person name="Jeske O."/>
            <person name="Meyerdierks A."/>
            <person name="Storesund J.E."/>
            <person name="Kallscheuer N."/>
            <person name="Luecker S."/>
            <person name="Lage O.M."/>
            <person name="Pohl T."/>
            <person name="Merkel B.J."/>
            <person name="Hornburger P."/>
            <person name="Mueller R.-W."/>
            <person name="Bruemmer F."/>
            <person name="Labrenz M."/>
            <person name="Spormann A.M."/>
            <person name="Op den Camp H."/>
            <person name="Overmann J."/>
            <person name="Amann R."/>
            <person name="Jetten M.S.M."/>
            <person name="Mascher T."/>
            <person name="Medema M.H."/>
            <person name="Devos D.P."/>
            <person name="Kaster A.-K."/>
            <person name="Ovreas L."/>
            <person name="Rohde M."/>
            <person name="Galperin M.Y."/>
            <person name="Jogler C."/>
        </authorList>
    </citation>
    <scope>NUCLEOTIDE SEQUENCE [LARGE SCALE GENOMIC DNA]</scope>
    <source>
        <strain evidence="7 8">V202</strain>
    </source>
</reference>
<dbReference type="InterPro" id="IPR013325">
    <property type="entry name" value="RNA_pol_sigma_r2"/>
</dbReference>
<sequence length="201" mass="23160">MMEEQESLSVTAWIKALKKGEADAAQKLWKRYFTKLVDQAEARIRNCPPGSLEAEDIAVSVFESLWRGAQEGRFQNLHDRSALWWLFLALTKQKVASHIRRETALKRGGNSTPKSINNDEDSGYTFEQLISEEPTPEYLAILQEEYEHLLSILRDDRLREIAVLRLEGYTSQEISEQLEISIPTVTRKLRLIRAAWSKELA</sequence>
<evidence type="ECO:0000259" key="6">
    <source>
        <dbReference type="Pfam" id="PF07638"/>
    </source>
</evidence>
<gene>
    <name evidence="7" type="ORF">V202x_20750</name>
</gene>